<name>A0A8B8AI40_CRAVI</name>
<dbReference type="KEGG" id="cvn:111102653"/>
<evidence type="ECO:0000313" key="4">
    <source>
        <dbReference type="RefSeq" id="XP_022291187.1"/>
    </source>
</evidence>
<evidence type="ECO:0000256" key="1">
    <source>
        <dbReference type="SAM" id="SignalP"/>
    </source>
</evidence>
<dbReference type="Proteomes" id="UP000694844">
    <property type="component" value="Chromosome 7"/>
</dbReference>
<dbReference type="GeneID" id="111102653"/>
<sequence length="196" mass="22419">MQLFGYLQVLCMFAAHHGLIAGSEVVDNQCVFRTDDEILDHVPFDNVTHICCEKGVEYKIQNGTELECCGGMRKFQPSIEVCCNDTVYLKNSTKDYRICKKDNVLGNDDFSPKDQSYPANTDVCCGKIVQKRLILNLSERWLKKLGRLQPINVNIHIAKVNLFTKSKLRQVNFHLVDSTGFSTASLKSKFRKFFKR</sequence>
<feature type="signal peptide" evidence="1">
    <location>
        <begin position="1"/>
        <end position="22"/>
    </location>
</feature>
<dbReference type="Pfam" id="PF24748">
    <property type="entry name" value="Galaxin_repeat"/>
    <property type="match status" value="1"/>
</dbReference>
<keyword evidence="3" id="KW-1185">Reference proteome</keyword>
<evidence type="ECO:0000313" key="3">
    <source>
        <dbReference type="Proteomes" id="UP000694844"/>
    </source>
</evidence>
<organism evidence="3 4">
    <name type="scientific">Crassostrea virginica</name>
    <name type="common">Eastern oyster</name>
    <dbReference type="NCBI Taxonomy" id="6565"/>
    <lineage>
        <taxon>Eukaryota</taxon>
        <taxon>Metazoa</taxon>
        <taxon>Spiralia</taxon>
        <taxon>Lophotrochozoa</taxon>
        <taxon>Mollusca</taxon>
        <taxon>Bivalvia</taxon>
        <taxon>Autobranchia</taxon>
        <taxon>Pteriomorphia</taxon>
        <taxon>Ostreida</taxon>
        <taxon>Ostreoidea</taxon>
        <taxon>Ostreidae</taxon>
        <taxon>Crassostrea</taxon>
    </lineage>
</organism>
<dbReference type="AlphaFoldDB" id="A0A8B8AI40"/>
<dbReference type="RefSeq" id="XP_022291187.1">
    <property type="nucleotide sequence ID" value="XM_022435479.1"/>
</dbReference>
<evidence type="ECO:0000259" key="2">
    <source>
        <dbReference type="Pfam" id="PF24748"/>
    </source>
</evidence>
<accession>A0A8B8AI40</accession>
<feature type="chain" id="PRO_5034543902" evidence="1">
    <location>
        <begin position="23"/>
        <end position="196"/>
    </location>
</feature>
<feature type="domain" description="Galaxin-like repeats" evidence="2">
    <location>
        <begin position="36"/>
        <end position="129"/>
    </location>
</feature>
<keyword evidence="1" id="KW-0732">Signal</keyword>
<dbReference type="InterPro" id="IPR056601">
    <property type="entry name" value="Galaxin_dom"/>
</dbReference>
<gene>
    <name evidence="4" type="primary">LOC111102653</name>
</gene>
<reference evidence="4" key="1">
    <citation type="submission" date="2025-08" db="UniProtKB">
        <authorList>
            <consortium name="RefSeq"/>
        </authorList>
    </citation>
    <scope>IDENTIFICATION</scope>
    <source>
        <tissue evidence="4">Whole sample</tissue>
    </source>
</reference>
<protein>
    <submittedName>
        <fullName evidence="4">Uncharacterized protein LOC111102653</fullName>
    </submittedName>
</protein>
<proteinExistence type="predicted"/>